<gene>
    <name evidence="1" type="ORF">XM38_048930</name>
</gene>
<evidence type="ECO:0000313" key="1">
    <source>
        <dbReference type="EMBL" id="ASC73919.1"/>
    </source>
</evidence>
<name>A0A1Z3HUE6_9CYAN</name>
<keyword evidence="2" id="KW-1185">Reference proteome</keyword>
<protein>
    <submittedName>
        <fullName evidence="1">Uncharacterized protein</fullName>
    </submittedName>
</protein>
<dbReference type="Proteomes" id="UP000191901">
    <property type="component" value="Chromosome"/>
</dbReference>
<evidence type="ECO:0000313" key="2">
    <source>
        <dbReference type="Proteomes" id="UP000191901"/>
    </source>
</evidence>
<organism evidence="1 2">
    <name type="scientific">Halomicronema hongdechloris C2206</name>
    <dbReference type="NCBI Taxonomy" id="1641165"/>
    <lineage>
        <taxon>Bacteria</taxon>
        <taxon>Bacillati</taxon>
        <taxon>Cyanobacteriota</taxon>
        <taxon>Cyanophyceae</taxon>
        <taxon>Nodosilineales</taxon>
        <taxon>Nodosilineaceae</taxon>
        <taxon>Halomicronema</taxon>
    </lineage>
</organism>
<reference evidence="1 2" key="1">
    <citation type="journal article" date="2016" name="Biochim. Biophys. Acta">
        <title>Characterization of red-shifted phycobilisomes isolated from the chlorophyll f-containing cyanobacterium Halomicronema hongdechloris.</title>
        <authorList>
            <person name="Li Y."/>
            <person name="Lin Y."/>
            <person name="Garvey C.J."/>
            <person name="Birch D."/>
            <person name="Corkery R.W."/>
            <person name="Loughlin P.C."/>
            <person name="Scheer H."/>
            <person name="Willows R.D."/>
            <person name="Chen M."/>
        </authorList>
    </citation>
    <scope>NUCLEOTIDE SEQUENCE [LARGE SCALE GENOMIC DNA]</scope>
    <source>
        <strain evidence="1 2">C2206</strain>
    </source>
</reference>
<dbReference type="EMBL" id="CP021983">
    <property type="protein sequence ID" value="ASC73919.1"/>
    <property type="molecule type" value="Genomic_DNA"/>
</dbReference>
<dbReference type="KEGG" id="hhg:XM38_048930"/>
<accession>A0A1Z3HUE6</accession>
<proteinExistence type="predicted"/>
<dbReference type="AlphaFoldDB" id="A0A1Z3HUE6"/>
<sequence length="59" mass="6578">MLAKSVQDSRPPLNNLPYLELSEGYVLRLAPSPKSGFPHTASFQGIFCLKTLAALWWIC</sequence>